<comment type="caution">
    <text evidence="3">The sequence shown here is derived from an EMBL/GenBank/DDBJ whole genome shotgun (WGS) entry which is preliminary data.</text>
</comment>
<name>A0A6N6VNB8_9BACT</name>
<gene>
    <name evidence="3" type="ORF">GCL60_16775</name>
</gene>
<keyword evidence="2" id="KW-0812">Transmembrane</keyword>
<keyword evidence="2" id="KW-1133">Transmembrane helix</keyword>
<evidence type="ECO:0000313" key="3">
    <source>
        <dbReference type="EMBL" id="KAB8035884.1"/>
    </source>
</evidence>
<protein>
    <submittedName>
        <fullName evidence="3">Uncharacterized protein</fullName>
    </submittedName>
</protein>
<keyword evidence="4" id="KW-1185">Reference proteome</keyword>
<keyword evidence="1" id="KW-0175">Coiled coil</keyword>
<dbReference type="EMBL" id="WFLM01000009">
    <property type="protein sequence ID" value="KAB8035884.1"/>
    <property type="molecule type" value="Genomic_DNA"/>
</dbReference>
<sequence length="95" mass="11107">MIEYLAIVNITATVLLIIRFVCFFVIKYVIKTKFKITDIINYFISPEYGALKLAIENKELESEINFLNIKIKSLEIKVKDYKLVIMEKSNNELAQ</sequence>
<dbReference type="RefSeq" id="WP_153421909.1">
    <property type="nucleotide sequence ID" value="NZ_WFLM01000009.1"/>
</dbReference>
<reference evidence="3 4" key="1">
    <citation type="submission" date="2019-10" db="EMBL/GenBank/DDBJ databases">
        <title>New species of Slilvanegrellaceae.</title>
        <authorList>
            <person name="Pitt A."/>
            <person name="Hahn M.W."/>
        </authorList>
    </citation>
    <scope>NUCLEOTIDE SEQUENCE [LARGE SCALE GENOMIC DNA]</scope>
    <source>
        <strain evidence="3 4">SP-Ram-0.45-NSY-1</strain>
    </source>
</reference>
<dbReference type="Proteomes" id="UP000437748">
    <property type="component" value="Unassembled WGS sequence"/>
</dbReference>
<evidence type="ECO:0000256" key="2">
    <source>
        <dbReference type="SAM" id="Phobius"/>
    </source>
</evidence>
<accession>A0A6N6VNB8</accession>
<feature type="coiled-coil region" evidence="1">
    <location>
        <begin position="50"/>
        <end position="77"/>
    </location>
</feature>
<proteinExistence type="predicted"/>
<feature type="transmembrane region" description="Helical" evidence="2">
    <location>
        <begin position="6"/>
        <end position="26"/>
    </location>
</feature>
<evidence type="ECO:0000313" key="4">
    <source>
        <dbReference type="Proteomes" id="UP000437748"/>
    </source>
</evidence>
<dbReference type="AlphaFoldDB" id="A0A6N6VNB8"/>
<evidence type="ECO:0000256" key="1">
    <source>
        <dbReference type="SAM" id="Coils"/>
    </source>
</evidence>
<organism evidence="3 4">
    <name type="scientific">Silvanigrella paludirubra</name>
    <dbReference type="NCBI Taxonomy" id="2499159"/>
    <lineage>
        <taxon>Bacteria</taxon>
        <taxon>Pseudomonadati</taxon>
        <taxon>Bdellovibrionota</taxon>
        <taxon>Oligoflexia</taxon>
        <taxon>Silvanigrellales</taxon>
        <taxon>Silvanigrellaceae</taxon>
        <taxon>Silvanigrella</taxon>
    </lineage>
</organism>
<keyword evidence="2" id="KW-0472">Membrane</keyword>